<dbReference type="PANTHER" id="PTHR45566:SF2">
    <property type="entry name" value="NARL SUBFAMILY"/>
    <property type="match status" value="1"/>
</dbReference>
<evidence type="ECO:0000256" key="1">
    <source>
        <dbReference type="PROSITE-ProRule" id="PRU00169"/>
    </source>
</evidence>
<evidence type="ECO:0000313" key="4">
    <source>
        <dbReference type="Proteomes" id="UP001147700"/>
    </source>
</evidence>
<proteinExistence type="predicted"/>
<organism evidence="3 4">
    <name type="scientific">Solirubrobacter deserti</name>
    <dbReference type="NCBI Taxonomy" id="2282478"/>
    <lineage>
        <taxon>Bacteria</taxon>
        <taxon>Bacillati</taxon>
        <taxon>Actinomycetota</taxon>
        <taxon>Thermoleophilia</taxon>
        <taxon>Solirubrobacterales</taxon>
        <taxon>Solirubrobacteraceae</taxon>
        <taxon>Solirubrobacter</taxon>
    </lineage>
</organism>
<sequence>MLELVIVDDHPAVRSGLIGLLEEGEGLRVVASAATAREGFEAIADLRPDIALLDLHLPDDDGLSLCLRTRALPMPPRVVIYSAFANDGLAVRAAIAGASAVLAKSAPPHVLTAVLRGEVRPTVDPRALRALGARLEAPELAVLGMLVHGVAEEEVATTLGLTREQALARRAQILARLDGRRPLAAA</sequence>
<dbReference type="Proteomes" id="UP001147700">
    <property type="component" value="Unassembled WGS sequence"/>
</dbReference>
<evidence type="ECO:0000259" key="2">
    <source>
        <dbReference type="PROSITE" id="PS50110"/>
    </source>
</evidence>
<dbReference type="Gene3D" id="3.40.50.2300">
    <property type="match status" value="1"/>
</dbReference>
<keyword evidence="4" id="KW-1185">Reference proteome</keyword>
<gene>
    <name evidence="3" type="ORF">OJ962_00185</name>
</gene>
<comment type="caution">
    <text evidence="3">The sequence shown here is derived from an EMBL/GenBank/DDBJ whole genome shotgun (WGS) entry which is preliminary data.</text>
</comment>
<protein>
    <submittedName>
        <fullName evidence="3">Response regulator</fullName>
    </submittedName>
</protein>
<dbReference type="RefSeq" id="WP_202954814.1">
    <property type="nucleotide sequence ID" value="NZ_JAPCID010000001.1"/>
</dbReference>
<evidence type="ECO:0000313" key="3">
    <source>
        <dbReference type="EMBL" id="MDA0135896.1"/>
    </source>
</evidence>
<dbReference type="InterPro" id="IPR011006">
    <property type="entry name" value="CheY-like_superfamily"/>
</dbReference>
<accession>A0ABT4RBJ4</accession>
<dbReference type="CDD" id="cd17535">
    <property type="entry name" value="REC_NarL-like"/>
    <property type="match status" value="1"/>
</dbReference>
<dbReference type="PANTHER" id="PTHR45566">
    <property type="entry name" value="HTH-TYPE TRANSCRIPTIONAL REGULATOR YHJB-RELATED"/>
    <property type="match status" value="1"/>
</dbReference>
<dbReference type="EMBL" id="JAPCID010000001">
    <property type="protein sequence ID" value="MDA0135896.1"/>
    <property type="molecule type" value="Genomic_DNA"/>
</dbReference>
<name>A0ABT4RBJ4_9ACTN</name>
<feature type="modified residue" description="4-aspartylphosphate" evidence="1">
    <location>
        <position position="54"/>
    </location>
</feature>
<dbReference type="PROSITE" id="PS50110">
    <property type="entry name" value="RESPONSE_REGULATORY"/>
    <property type="match status" value="1"/>
</dbReference>
<dbReference type="SMART" id="SM00448">
    <property type="entry name" value="REC"/>
    <property type="match status" value="1"/>
</dbReference>
<reference evidence="3" key="1">
    <citation type="submission" date="2022-10" db="EMBL/GenBank/DDBJ databases">
        <title>The WGS of Solirubrobacter sp. CPCC 204708.</title>
        <authorList>
            <person name="Jiang Z."/>
        </authorList>
    </citation>
    <scope>NUCLEOTIDE SEQUENCE</scope>
    <source>
        <strain evidence="3">CPCC 204708</strain>
    </source>
</reference>
<feature type="domain" description="Response regulatory" evidence="2">
    <location>
        <begin position="3"/>
        <end position="119"/>
    </location>
</feature>
<dbReference type="SUPFAM" id="SSF52172">
    <property type="entry name" value="CheY-like"/>
    <property type="match status" value="1"/>
</dbReference>
<dbReference type="Pfam" id="PF00072">
    <property type="entry name" value="Response_reg"/>
    <property type="match status" value="1"/>
</dbReference>
<dbReference type="InterPro" id="IPR051015">
    <property type="entry name" value="EvgA-like"/>
</dbReference>
<keyword evidence="1" id="KW-0597">Phosphoprotein</keyword>
<dbReference type="InterPro" id="IPR001789">
    <property type="entry name" value="Sig_transdc_resp-reg_receiver"/>
</dbReference>
<dbReference type="InterPro" id="IPR058245">
    <property type="entry name" value="NreC/VraR/RcsB-like_REC"/>
</dbReference>